<dbReference type="GO" id="GO:0008287">
    <property type="term" value="C:protein serine/threonine phosphatase complex"/>
    <property type="evidence" value="ECO:0007669"/>
    <property type="project" value="TreeGrafter"/>
</dbReference>
<evidence type="ECO:0000256" key="2">
    <source>
        <dbReference type="SAM" id="MobiDB-lite"/>
    </source>
</evidence>
<dbReference type="InParanoid" id="A0A482XBQ7"/>
<dbReference type="PANTHER" id="PTHR21467:SF0">
    <property type="entry name" value="SERINE_THREONINE-PROTEIN PHOSPHATASE 4 REGULATORY SUBUNIT 4"/>
    <property type="match status" value="1"/>
</dbReference>
<dbReference type="OrthoDB" id="340346at2759"/>
<dbReference type="GO" id="GO:0005829">
    <property type="term" value="C:cytosol"/>
    <property type="evidence" value="ECO:0007669"/>
    <property type="project" value="TreeGrafter"/>
</dbReference>
<sequence length="758" mass="86001">MSDDFVQFNLDRPPKADVKSNEQMHCHSVGKAEEYPPLEKAVFIMMIGEEIQKLSVIQNIPELMKEDYEGCLSKIIPKMNQGLVQGSIEYHFAASKSVQKILKQNAIQPVHFKVHFLNTVLKSMDNKDPDTANTWLDTLLDAIKILKEDVIIEDILPVAEAKSRHTEPVFHRVMSCRMLGRIAECCSTYTVQKCVLGSVQALCQDVERAVRAAMCLQLAALARPLLASYERDLLPLLNDCVNDEQGEVRAAAYCALVQSLSLVNQDILKQSFLPMAKKIIEQCLQTVQDGIFLIDLTEQYGSLCLGLEPVMKEQDKIWFAEAYLKLADLASSIQMKFKERAMDRGRMHAQARSPHNNRIFVDSRVNCALNMPNIIRFCRGIGTGTGTNNSAYFTRNIYPLMCMLCSDSQFAVRRAIASVMHEITATLGKSNGFILKEFIKLLNDDSEDVLQALIPNIKKCLESFSQSENFSPEVVDDKSIELTRSLFACESEVLATYNWRLQTEYFKQLEVLTRCLPSSFIYTQFVQLLRKRLFTYRTVECRVAIVRTLLVFLRYNSNMNQRTDIRNSIITDLCCSKNFYNRSIYVRSIRNILEIFSSTYFRAHFFTPTIALMEVPVANIRFMMCDLMPMMKCIAAHEKNNGKLSAAVDAAIEKTKTERDRLVLEHIAAMNKKLDKVKLDEKDSSKLREEKILDAIAANANDVKTHFANLSARSAPGMRNPPKSLDARDLKSETSSRYSDSRSGYSSSSSLAMSRTPR</sequence>
<evidence type="ECO:0000256" key="1">
    <source>
        <dbReference type="PROSITE-ProRule" id="PRU00103"/>
    </source>
</evidence>
<feature type="repeat" description="HEAT" evidence="1">
    <location>
        <begin position="233"/>
        <end position="271"/>
    </location>
</feature>
<dbReference type="PANTHER" id="PTHR21467">
    <property type="entry name" value="PROTEIN PHOSPHATASE 4 REGULATORY SUBUNIT 4 PPP4R4"/>
    <property type="match status" value="1"/>
</dbReference>
<comment type="caution">
    <text evidence="3">The sequence shown here is derived from an EMBL/GenBank/DDBJ whole genome shotgun (WGS) entry which is preliminary data.</text>
</comment>
<evidence type="ECO:0000313" key="3">
    <source>
        <dbReference type="EMBL" id="RZF43186.1"/>
    </source>
</evidence>
<dbReference type="Proteomes" id="UP000291343">
    <property type="component" value="Unassembled WGS sequence"/>
</dbReference>
<feature type="repeat" description="HEAT" evidence="1">
    <location>
        <begin position="397"/>
        <end position="431"/>
    </location>
</feature>
<reference evidence="3 4" key="1">
    <citation type="journal article" date="2017" name="Gigascience">
        <title>Genome sequence of the small brown planthopper, Laodelphax striatellus.</title>
        <authorList>
            <person name="Zhu J."/>
            <person name="Jiang F."/>
            <person name="Wang X."/>
            <person name="Yang P."/>
            <person name="Bao Y."/>
            <person name="Zhao W."/>
            <person name="Wang W."/>
            <person name="Lu H."/>
            <person name="Wang Q."/>
            <person name="Cui N."/>
            <person name="Li J."/>
            <person name="Chen X."/>
            <person name="Luo L."/>
            <person name="Yu J."/>
            <person name="Kang L."/>
            <person name="Cui F."/>
        </authorList>
    </citation>
    <scope>NUCLEOTIDE SEQUENCE [LARGE SCALE GENOMIC DNA]</scope>
    <source>
        <strain evidence="3">Lst14</strain>
    </source>
</reference>
<dbReference type="Gene3D" id="1.25.10.10">
    <property type="entry name" value="Leucine-rich Repeat Variant"/>
    <property type="match status" value="1"/>
</dbReference>
<dbReference type="InterPro" id="IPR021133">
    <property type="entry name" value="HEAT_type_2"/>
</dbReference>
<dbReference type="GO" id="GO:0019888">
    <property type="term" value="F:protein phosphatase regulator activity"/>
    <property type="evidence" value="ECO:0007669"/>
    <property type="project" value="TreeGrafter"/>
</dbReference>
<dbReference type="SMR" id="A0A482XBQ7"/>
<protein>
    <recommendedName>
        <fullName evidence="5">Serine/threonine-protein phosphatase 4 regulatory subunit 4</fullName>
    </recommendedName>
</protein>
<dbReference type="STRING" id="195883.A0A482XBQ7"/>
<dbReference type="InterPro" id="IPR016024">
    <property type="entry name" value="ARM-type_fold"/>
</dbReference>
<feature type="region of interest" description="Disordered" evidence="2">
    <location>
        <begin position="711"/>
        <end position="758"/>
    </location>
</feature>
<name>A0A482XBQ7_LAOST</name>
<dbReference type="EMBL" id="QKKF02012905">
    <property type="protein sequence ID" value="RZF43186.1"/>
    <property type="molecule type" value="Genomic_DNA"/>
</dbReference>
<dbReference type="PROSITE" id="PS50077">
    <property type="entry name" value="HEAT_REPEAT"/>
    <property type="match status" value="2"/>
</dbReference>
<feature type="compositionally biased region" description="Low complexity" evidence="2">
    <location>
        <begin position="735"/>
        <end position="758"/>
    </location>
</feature>
<dbReference type="InterPro" id="IPR039918">
    <property type="entry name" value="PPP4R4"/>
</dbReference>
<gene>
    <name evidence="3" type="ORF">LSTR_LSTR014701</name>
</gene>
<dbReference type="AlphaFoldDB" id="A0A482XBQ7"/>
<evidence type="ECO:0008006" key="5">
    <source>
        <dbReference type="Google" id="ProtNLM"/>
    </source>
</evidence>
<organism evidence="3 4">
    <name type="scientific">Laodelphax striatellus</name>
    <name type="common">Small brown planthopper</name>
    <name type="synonym">Delphax striatella</name>
    <dbReference type="NCBI Taxonomy" id="195883"/>
    <lineage>
        <taxon>Eukaryota</taxon>
        <taxon>Metazoa</taxon>
        <taxon>Ecdysozoa</taxon>
        <taxon>Arthropoda</taxon>
        <taxon>Hexapoda</taxon>
        <taxon>Insecta</taxon>
        <taxon>Pterygota</taxon>
        <taxon>Neoptera</taxon>
        <taxon>Paraneoptera</taxon>
        <taxon>Hemiptera</taxon>
        <taxon>Auchenorrhyncha</taxon>
        <taxon>Fulgoroidea</taxon>
        <taxon>Delphacidae</taxon>
        <taxon>Criomorphinae</taxon>
        <taxon>Laodelphax</taxon>
    </lineage>
</organism>
<feature type="compositionally biased region" description="Basic and acidic residues" evidence="2">
    <location>
        <begin position="725"/>
        <end position="734"/>
    </location>
</feature>
<proteinExistence type="predicted"/>
<dbReference type="InterPro" id="IPR011989">
    <property type="entry name" value="ARM-like"/>
</dbReference>
<accession>A0A482XBQ7</accession>
<dbReference type="SUPFAM" id="SSF48371">
    <property type="entry name" value="ARM repeat"/>
    <property type="match status" value="1"/>
</dbReference>
<evidence type="ECO:0000313" key="4">
    <source>
        <dbReference type="Proteomes" id="UP000291343"/>
    </source>
</evidence>
<keyword evidence="4" id="KW-1185">Reference proteome</keyword>